<dbReference type="SUPFAM" id="SSF46689">
    <property type="entry name" value="Homeodomain-like"/>
    <property type="match status" value="2"/>
</dbReference>
<dbReference type="InterPro" id="IPR009057">
    <property type="entry name" value="Homeodomain-like_sf"/>
</dbReference>
<dbReference type="CDD" id="cd17536">
    <property type="entry name" value="REC_YesN-like"/>
    <property type="match status" value="1"/>
</dbReference>
<dbReference type="PANTHER" id="PTHR43280:SF28">
    <property type="entry name" value="HTH-TYPE TRANSCRIPTIONAL ACTIVATOR RHAS"/>
    <property type="match status" value="1"/>
</dbReference>
<name>A0A841TV29_9BACL</name>
<dbReference type="PANTHER" id="PTHR43280">
    <property type="entry name" value="ARAC-FAMILY TRANSCRIPTIONAL REGULATOR"/>
    <property type="match status" value="1"/>
</dbReference>
<comment type="caution">
    <text evidence="7">The sequence shown here is derived from an EMBL/GenBank/DDBJ whole genome shotgun (WGS) entry which is preliminary data.</text>
</comment>
<dbReference type="EMBL" id="JACJVR010000019">
    <property type="protein sequence ID" value="MBB6690898.1"/>
    <property type="molecule type" value="Genomic_DNA"/>
</dbReference>
<proteinExistence type="predicted"/>
<dbReference type="InterPro" id="IPR020449">
    <property type="entry name" value="Tscrpt_reg_AraC-type_HTH"/>
</dbReference>
<evidence type="ECO:0000256" key="4">
    <source>
        <dbReference type="PROSITE-ProRule" id="PRU00169"/>
    </source>
</evidence>
<feature type="domain" description="HTH araC/xylS-type" evidence="5">
    <location>
        <begin position="160"/>
        <end position="258"/>
    </location>
</feature>
<dbReference type="Pfam" id="PF00072">
    <property type="entry name" value="Response_reg"/>
    <property type="match status" value="1"/>
</dbReference>
<reference evidence="7 8" key="1">
    <citation type="submission" date="2020-08" db="EMBL/GenBank/DDBJ databases">
        <title>Cohnella phylogeny.</title>
        <authorList>
            <person name="Dunlap C."/>
        </authorList>
    </citation>
    <scope>NUCLEOTIDE SEQUENCE [LARGE SCALE GENOMIC DNA]</scope>
    <source>
        <strain evidence="7 8">DSM 25239</strain>
    </source>
</reference>
<evidence type="ECO:0000259" key="6">
    <source>
        <dbReference type="PROSITE" id="PS50110"/>
    </source>
</evidence>
<dbReference type="InterPro" id="IPR018062">
    <property type="entry name" value="HTH_AraC-typ_CS"/>
</dbReference>
<dbReference type="InterPro" id="IPR018060">
    <property type="entry name" value="HTH_AraC"/>
</dbReference>
<dbReference type="PRINTS" id="PR00032">
    <property type="entry name" value="HTHARAC"/>
</dbReference>
<dbReference type="InterPro" id="IPR011006">
    <property type="entry name" value="CheY-like_superfamily"/>
</dbReference>
<dbReference type="PROSITE" id="PS00041">
    <property type="entry name" value="HTH_ARAC_FAMILY_1"/>
    <property type="match status" value="1"/>
</dbReference>
<keyword evidence="1" id="KW-0805">Transcription regulation</keyword>
<dbReference type="SMART" id="SM00342">
    <property type="entry name" value="HTH_ARAC"/>
    <property type="match status" value="1"/>
</dbReference>
<keyword evidence="3" id="KW-0804">Transcription</keyword>
<keyword evidence="2" id="KW-0238">DNA-binding</keyword>
<keyword evidence="8" id="KW-1185">Reference proteome</keyword>
<dbReference type="InterPro" id="IPR001789">
    <property type="entry name" value="Sig_transdc_resp-reg_receiver"/>
</dbReference>
<feature type="domain" description="Response regulatory" evidence="6">
    <location>
        <begin position="3"/>
        <end position="126"/>
    </location>
</feature>
<feature type="modified residue" description="4-aspartylphosphate" evidence="4">
    <location>
        <position position="55"/>
    </location>
</feature>
<evidence type="ECO:0000313" key="8">
    <source>
        <dbReference type="Proteomes" id="UP000553776"/>
    </source>
</evidence>
<dbReference type="Gene3D" id="1.10.10.60">
    <property type="entry name" value="Homeodomain-like"/>
    <property type="match status" value="2"/>
</dbReference>
<evidence type="ECO:0000256" key="1">
    <source>
        <dbReference type="ARBA" id="ARBA00023015"/>
    </source>
</evidence>
<keyword evidence="4" id="KW-0597">Phosphoprotein</keyword>
<gene>
    <name evidence="7" type="ORF">H7B90_05720</name>
</gene>
<dbReference type="SUPFAM" id="SSF52172">
    <property type="entry name" value="CheY-like"/>
    <property type="match status" value="1"/>
</dbReference>
<evidence type="ECO:0000313" key="7">
    <source>
        <dbReference type="EMBL" id="MBB6690898.1"/>
    </source>
</evidence>
<protein>
    <submittedName>
        <fullName evidence="7">Response regulator</fullName>
    </submittedName>
</protein>
<evidence type="ECO:0000256" key="2">
    <source>
        <dbReference type="ARBA" id="ARBA00023125"/>
    </source>
</evidence>
<sequence>MKTLLIVDDEPRTRQGVRKTLEAWSAGRYRIETVESGVAALEWLKEHSAHLIITDVRMPEIGGLQMLEAIQDGAGGSGSHHKPVVIVISGHAEFDYAQKAIQLGVVEYLLKPLDKLRLIQAVEKALEAEEERHRIERMEKLVDPKLLEAGQEAKYGQPVRDAIAFVEEHMREAIGMKQVADHLHLNASYFSVLFKEQTGFTFSEYLTRRRLQRAKELLAQTRLPIGEIAEQVGYQTAKYFIKVFKDSESISPSQYRRQVSDEDDAIQ</sequence>
<evidence type="ECO:0000256" key="3">
    <source>
        <dbReference type="ARBA" id="ARBA00023163"/>
    </source>
</evidence>
<dbReference type="PROSITE" id="PS50110">
    <property type="entry name" value="RESPONSE_REGULATORY"/>
    <property type="match status" value="1"/>
</dbReference>
<dbReference type="PROSITE" id="PS01124">
    <property type="entry name" value="HTH_ARAC_FAMILY_2"/>
    <property type="match status" value="1"/>
</dbReference>
<organism evidence="7 8">
    <name type="scientific">Cohnella xylanilytica</name>
    <dbReference type="NCBI Taxonomy" id="557555"/>
    <lineage>
        <taxon>Bacteria</taxon>
        <taxon>Bacillati</taxon>
        <taxon>Bacillota</taxon>
        <taxon>Bacilli</taxon>
        <taxon>Bacillales</taxon>
        <taxon>Paenibacillaceae</taxon>
        <taxon>Cohnella</taxon>
    </lineage>
</organism>
<dbReference type="Gene3D" id="3.40.50.2300">
    <property type="match status" value="1"/>
</dbReference>
<dbReference type="Pfam" id="PF12833">
    <property type="entry name" value="HTH_18"/>
    <property type="match status" value="1"/>
</dbReference>
<accession>A0A841TV29</accession>
<evidence type="ECO:0000259" key="5">
    <source>
        <dbReference type="PROSITE" id="PS01124"/>
    </source>
</evidence>
<dbReference type="GO" id="GO:0003700">
    <property type="term" value="F:DNA-binding transcription factor activity"/>
    <property type="evidence" value="ECO:0007669"/>
    <property type="project" value="InterPro"/>
</dbReference>
<dbReference type="GO" id="GO:0043565">
    <property type="term" value="F:sequence-specific DNA binding"/>
    <property type="evidence" value="ECO:0007669"/>
    <property type="project" value="InterPro"/>
</dbReference>
<dbReference type="Proteomes" id="UP000553776">
    <property type="component" value="Unassembled WGS sequence"/>
</dbReference>
<dbReference type="RefSeq" id="WP_185134894.1">
    <property type="nucleotide sequence ID" value="NZ_BORM01000017.1"/>
</dbReference>
<dbReference type="AlphaFoldDB" id="A0A841TV29"/>
<dbReference type="GO" id="GO:0000160">
    <property type="term" value="P:phosphorelay signal transduction system"/>
    <property type="evidence" value="ECO:0007669"/>
    <property type="project" value="InterPro"/>
</dbReference>
<dbReference type="SMART" id="SM00448">
    <property type="entry name" value="REC"/>
    <property type="match status" value="1"/>
</dbReference>